<evidence type="ECO:0000313" key="2">
    <source>
        <dbReference type="Proteomes" id="UP000218615"/>
    </source>
</evidence>
<dbReference type="EMBL" id="FZMP01000249">
    <property type="protein sequence ID" value="SNQ62901.1"/>
    <property type="molecule type" value="Genomic_DNA"/>
</dbReference>
<gene>
    <name evidence="1" type="ORF">MNV_980003</name>
</gene>
<keyword evidence="2" id="KW-1185">Reference proteome</keyword>
<evidence type="ECO:0000313" key="1">
    <source>
        <dbReference type="EMBL" id="SNQ62901.1"/>
    </source>
</evidence>
<protein>
    <submittedName>
        <fullName evidence="1">Uncharacterized protein</fullName>
    </submittedName>
</protein>
<accession>A0A284VUC2</accession>
<reference evidence="2" key="1">
    <citation type="submission" date="2017-06" db="EMBL/GenBank/DDBJ databases">
        <authorList>
            <person name="Cremers G."/>
        </authorList>
    </citation>
    <scope>NUCLEOTIDE SEQUENCE [LARGE SCALE GENOMIC DNA]</scope>
</reference>
<dbReference type="Proteomes" id="UP000218615">
    <property type="component" value="Unassembled WGS sequence"/>
</dbReference>
<dbReference type="AlphaFoldDB" id="A0A284VUC2"/>
<name>A0A284VUC2_9EURY</name>
<sequence length="179" mass="20536">MVKIGINIHLYLLDSMSDYWDLPEQDYELSLLQFAKKELSDMGYTVLSEKVEVCSGAGAMTLTAILQKEDMAFGLYIHDGPKQRKTRGPPIIWMLRLLPGMKTADDLRNFILTHQHDFSITLAAENTILKDRKEAKLKKIYTFLYNSKIKDLYDNDLSSAADVLRVRLRKEATEFQALS</sequence>
<proteinExistence type="predicted"/>
<organism evidence="1 2">
    <name type="scientific">Candidatus Methanoperedens nitratireducens</name>
    <dbReference type="NCBI Taxonomy" id="1392998"/>
    <lineage>
        <taxon>Archaea</taxon>
        <taxon>Methanobacteriati</taxon>
        <taxon>Methanobacteriota</taxon>
        <taxon>Stenosarchaea group</taxon>
        <taxon>Methanomicrobia</taxon>
        <taxon>Methanosarcinales</taxon>
        <taxon>ANME-2 cluster</taxon>
        <taxon>Candidatus Methanoperedentaceae</taxon>
        <taxon>Candidatus Methanoperedens</taxon>
    </lineage>
</organism>